<evidence type="ECO:0000256" key="2">
    <source>
        <dbReference type="ARBA" id="ARBA00022803"/>
    </source>
</evidence>
<protein>
    <submittedName>
        <fullName evidence="6">Uncharacterized protein</fullName>
    </submittedName>
</protein>
<keyword evidence="1" id="KW-0677">Repeat</keyword>
<feature type="repeat" description="TPR" evidence="3">
    <location>
        <begin position="151"/>
        <end position="184"/>
    </location>
</feature>
<comment type="caution">
    <text evidence="6">The sequence shown here is derived from an EMBL/GenBank/DDBJ whole genome shotgun (WGS) entry which is preliminary data.</text>
</comment>
<dbReference type="InterPro" id="IPR011990">
    <property type="entry name" value="TPR-like_helical_dom_sf"/>
</dbReference>
<keyword evidence="2 3" id="KW-0802">TPR repeat</keyword>
<gene>
    <name evidence="6" type="ORF">Y5S_03492</name>
</gene>
<dbReference type="OrthoDB" id="255821at2"/>
<dbReference type="Proteomes" id="UP000029444">
    <property type="component" value="Unassembled WGS sequence"/>
</dbReference>
<dbReference type="PROSITE" id="PS50005">
    <property type="entry name" value="TPR"/>
    <property type="match status" value="2"/>
</dbReference>
<dbReference type="Pfam" id="PF13174">
    <property type="entry name" value="TPR_6"/>
    <property type="match status" value="1"/>
</dbReference>
<feature type="signal peptide" evidence="5">
    <location>
        <begin position="1"/>
        <end position="31"/>
    </location>
</feature>
<dbReference type="PANTHER" id="PTHR44858:SF1">
    <property type="entry name" value="UDP-N-ACETYLGLUCOSAMINE--PEPTIDE N-ACETYLGLUCOSAMINYLTRANSFERASE SPINDLY-RELATED"/>
    <property type="match status" value="1"/>
</dbReference>
<dbReference type="AlphaFoldDB" id="A0A095SF91"/>
<evidence type="ECO:0000256" key="1">
    <source>
        <dbReference type="ARBA" id="ARBA00022737"/>
    </source>
</evidence>
<feature type="region of interest" description="Disordered" evidence="4">
    <location>
        <begin position="234"/>
        <end position="255"/>
    </location>
</feature>
<dbReference type="PATRIC" id="fig|1177154.3.peg.3500"/>
<dbReference type="EMBL" id="ARXV01000020">
    <property type="protein sequence ID" value="KGD63217.1"/>
    <property type="molecule type" value="Genomic_DNA"/>
</dbReference>
<dbReference type="eggNOG" id="COG0457">
    <property type="taxonomic scope" value="Bacteria"/>
</dbReference>
<keyword evidence="5" id="KW-0732">Signal</keyword>
<dbReference type="InterPro" id="IPR019734">
    <property type="entry name" value="TPR_rpt"/>
</dbReference>
<keyword evidence="7" id="KW-1185">Reference proteome</keyword>
<feature type="region of interest" description="Disordered" evidence="4">
    <location>
        <begin position="36"/>
        <end position="61"/>
    </location>
</feature>
<dbReference type="SUPFAM" id="SSF48452">
    <property type="entry name" value="TPR-like"/>
    <property type="match status" value="1"/>
</dbReference>
<proteinExistence type="predicted"/>
<evidence type="ECO:0000256" key="3">
    <source>
        <dbReference type="PROSITE-ProRule" id="PRU00339"/>
    </source>
</evidence>
<organism evidence="6 7">
    <name type="scientific">Alcanivorax nanhaiticus</name>
    <dbReference type="NCBI Taxonomy" id="1177154"/>
    <lineage>
        <taxon>Bacteria</taxon>
        <taxon>Pseudomonadati</taxon>
        <taxon>Pseudomonadota</taxon>
        <taxon>Gammaproteobacteria</taxon>
        <taxon>Oceanospirillales</taxon>
        <taxon>Alcanivoracaceae</taxon>
        <taxon>Alcanivorax</taxon>
    </lineage>
</organism>
<dbReference type="SMART" id="SM00028">
    <property type="entry name" value="TPR"/>
    <property type="match status" value="3"/>
</dbReference>
<sequence>MWTLFTDSSRYQRLPLAALSLTFALVMSGCATNTGSSGLEGSAEGHTSKYQGQKEGGAAADSDAIHIPPVPHAPEAEKIAQQAMAEYARALQTRMAGNNKQALVMFQSLAARYPQLSGPKLNVGLIYMEQEDYENAEKAFRECLAVNNANPYAHNGLGLALREQGQFSESRSHYEQALALDPKYARAHFNLAVLGELYLQDLPLALNHFRAYQNLQKQADSNVTNWIADLENRVPDAPSQPVAGNGAGENAGGVN</sequence>
<dbReference type="PANTHER" id="PTHR44858">
    <property type="entry name" value="TETRATRICOPEPTIDE REPEAT PROTEIN 6"/>
    <property type="match status" value="1"/>
</dbReference>
<evidence type="ECO:0000256" key="5">
    <source>
        <dbReference type="SAM" id="SignalP"/>
    </source>
</evidence>
<feature type="chain" id="PRO_5001917919" evidence="5">
    <location>
        <begin position="32"/>
        <end position="255"/>
    </location>
</feature>
<feature type="compositionally biased region" description="Gly residues" evidence="4">
    <location>
        <begin position="245"/>
        <end position="255"/>
    </location>
</feature>
<dbReference type="Pfam" id="PF13414">
    <property type="entry name" value="TPR_11"/>
    <property type="match status" value="1"/>
</dbReference>
<name>A0A095SF91_9GAMM</name>
<dbReference type="Pfam" id="PF13181">
    <property type="entry name" value="TPR_8"/>
    <property type="match status" value="1"/>
</dbReference>
<dbReference type="Gene3D" id="1.25.40.10">
    <property type="entry name" value="Tetratricopeptide repeat domain"/>
    <property type="match status" value="1"/>
</dbReference>
<dbReference type="RefSeq" id="WP_081939823.1">
    <property type="nucleotide sequence ID" value="NZ_ARXV01000020.1"/>
</dbReference>
<feature type="repeat" description="TPR" evidence="3">
    <location>
        <begin position="117"/>
        <end position="150"/>
    </location>
</feature>
<evidence type="ECO:0000256" key="4">
    <source>
        <dbReference type="SAM" id="MobiDB-lite"/>
    </source>
</evidence>
<accession>A0A095SF91</accession>
<dbReference type="STRING" id="1177154.Y5S_03492"/>
<dbReference type="InterPro" id="IPR050498">
    <property type="entry name" value="Ycf3"/>
</dbReference>
<evidence type="ECO:0000313" key="6">
    <source>
        <dbReference type="EMBL" id="KGD63217.1"/>
    </source>
</evidence>
<reference evidence="6 7" key="1">
    <citation type="submission" date="2012-09" db="EMBL/GenBank/DDBJ databases">
        <title>Genome Sequence of alkane-degrading Bacterium Alcanivorax sp. 19-m-6.</title>
        <authorList>
            <person name="Lai Q."/>
            <person name="Shao Z."/>
        </authorList>
    </citation>
    <scope>NUCLEOTIDE SEQUENCE [LARGE SCALE GENOMIC DNA]</scope>
    <source>
        <strain evidence="6 7">19-m-6</strain>
    </source>
</reference>
<evidence type="ECO:0000313" key="7">
    <source>
        <dbReference type="Proteomes" id="UP000029444"/>
    </source>
</evidence>